<keyword evidence="2" id="KW-1185">Reference proteome</keyword>
<dbReference type="Proteomes" id="UP001626550">
    <property type="component" value="Unassembled WGS sequence"/>
</dbReference>
<evidence type="ECO:0000313" key="2">
    <source>
        <dbReference type="Proteomes" id="UP001626550"/>
    </source>
</evidence>
<proteinExistence type="predicted"/>
<evidence type="ECO:0000313" key="1">
    <source>
        <dbReference type="EMBL" id="KAL3314035.1"/>
    </source>
</evidence>
<reference evidence="1 2" key="1">
    <citation type="submission" date="2024-11" db="EMBL/GenBank/DDBJ databases">
        <title>Adaptive evolution of stress response genes in parasites aligns with host niche diversity.</title>
        <authorList>
            <person name="Hahn C."/>
            <person name="Resl P."/>
        </authorList>
    </citation>
    <scope>NUCLEOTIDE SEQUENCE [LARGE SCALE GENOMIC DNA]</scope>
    <source>
        <strain evidence="1">EGGRZ-B1_66</strain>
        <tissue evidence="1">Body</tissue>
    </source>
</reference>
<organism evidence="1 2">
    <name type="scientific">Cichlidogyrus casuarinus</name>
    <dbReference type="NCBI Taxonomy" id="1844966"/>
    <lineage>
        <taxon>Eukaryota</taxon>
        <taxon>Metazoa</taxon>
        <taxon>Spiralia</taxon>
        <taxon>Lophotrochozoa</taxon>
        <taxon>Platyhelminthes</taxon>
        <taxon>Monogenea</taxon>
        <taxon>Monopisthocotylea</taxon>
        <taxon>Dactylogyridea</taxon>
        <taxon>Ancyrocephalidae</taxon>
        <taxon>Cichlidogyrus</taxon>
    </lineage>
</organism>
<evidence type="ECO:0008006" key="3">
    <source>
        <dbReference type="Google" id="ProtNLM"/>
    </source>
</evidence>
<comment type="caution">
    <text evidence="1">The sequence shown here is derived from an EMBL/GenBank/DDBJ whole genome shotgun (WGS) entry which is preliminary data.</text>
</comment>
<accession>A0ABD2Q3G5</accession>
<name>A0ABD2Q3G5_9PLAT</name>
<dbReference type="InterPro" id="IPR036236">
    <property type="entry name" value="Znf_C2H2_sf"/>
</dbReference>
<dbReference type="SUPFAM" id="SSF57667">
    <property type="entry name" value="beta-beta-alpha zinc fingers"/>
    <property type="match status" value="1"/>
</dbReference>
<gene>
    <name evidence="1" type="ORF">Ciccas_007356</name>
</gene>
<dbReference type="AlphaFoldDB" id="A0ABD2Q3G5"/>
<sequence>MYLSQVMHKERDEFEDDLRQNIIKKEHSTYWCKLCEKEIKGINHVKSHCEGSDHRTNLKYKNIVDDNEKQSSFFQGEAHARKNSWEQLKPTKKHDVTAHNRTFNEILKFDDNDFAFNQSNMEKDGFGYQSDRNLEKEDKFLQLSASELTIIYFDAKKYCPEIMDHIEEALTTIANKRKNSIGQNSSFH</sequence>
<dbReference type="EMBL" id="JBJKFK010001118">
    <property type="protein sequence ID" value="KAL3314035.1"/>
    <property type="molecule type" value="Genomic_DNA"/>
</dbReference>
<protein>
    <recommendedName>
        <fullName evidence="3">U1-type domain-containing protein</fullName>
    </recommendedName>
</protein>